<dbReference type="Gene3D" id="3.40.50.2000">
    <property type="entry name" value="Glycogen Phosphorylase B"/>
    <property type="match status" value="2"/>
</dbReference>
<keyword evidence="3" id="KW-0808">Transferase</keyword>
<gene>
    <name evidence="3" type="ORF">FBY41_4223</name>
</gene>
<dbReference type="CDD" id="cd03784">
    <property type="entry name" value="GT1_Gtf-like"/>
    <property type="match status" value="1"/>
</dbReference>
<dbReference type="Pfam" id="PF06722">
    <property type="entry name" value="EryCIII-like_C"/>
    <property type="match status" value="1"/>
</dbReference>
<dbReference type="GO" id="GO:0016758">
    <property type="term" value="F:hexosyltransferase activity"/>
    <property type="evidence" value="ECO:0007669"/>
    <property type="project" value="InterPro"/>
</dbReference>
<dbReference type="AlphaFoldDB" id="A0A543HGE1"/>
<accession>A0A543HGE1</accession>
<dbReference type="SUPFAM" id="SSF53756">
    <property type="entry name" value="UDP-Glycosyltransferase/glycogen phosphorylase"/>
    <property type="match status" value="1"/>
</dbReference>
<dbReference type="PANTHER" id="PTHR48050:SF13">
    <property type="entry name" value="STEROL 3-BETA-GLUCOSYLTRANSFERASE UGT80A2"/>
    <property type="match status" value="1"/>
</dbReference>
<evidence type="ECO:0000313" key="4">
    <source>
        <dbReference type="Proteomes" id="UP000316747"/>
    </source>
</evidence>
<dbReference type="RefSeq" id="WP_185749189.1">
    <property type="nucleotide sequence ID" value="NZ_VFPM01000004.1"/>
</dbReference>
<dbReference type="Proteomes" id="UP000316747">
    <property type="component" value="Unassembled WGS sequence"/>
</dbReference>
<feature type="domain" description="Glycosyltransferase family 28 N-terminal" evidence="1">
    <location>
        <begin position="3"/>
        <end position="118"/>
    </location>
</feature>
<evidence type="ECO:0000313" key="3">
    <source>
        <dbReference type="EMBL" id="TQM57399.1"/>
    </source>
</evidence>
<dbReference type="InterPro" id="IPR002213">
    <property type="entry name" value="UDP_glucos_trans"/>
</dbReference>
<name>A0A543HGE1_9MICO</name>
<sequence>MRVLLVGMGSRGDVQPLLALAPRLEQLGYAVSLAAAADFRPLVEGHGVRFEPLSFDLEGPLRTGLGREGLQGSATTQVREARLMRQVVAQTAEALAADLERLVARADAVVSGALTFDAVHALLSVDGRSAKPHVYAVFAPVWPSAHGPSVALALRPHAESRLNLAWSMLAGRVALDLFRPPGDLIRRRRGLPRNTFRGYVAAARSTPTLLGASPSIVPPAPDWPPALRQTGYWVDAVGNPRADDRGDLEPQLERFLAAGPPPVYVGFGSMPTPDPVGVARDVAGVLRRLSARGVLSEGLAGLAVPRGSGDGASGGPQVIGVGATSHEALFPRCAAVVHHGGAGTTAAALRAGVPQVVVPHAADQPYWGRRMADLGVAAEPIARKDLTPARLERALDVALSRGAREAAYRLGEQVRAEDGAGEAARLIHAHIKGR</sequence>
<dbReference type="GO" id="GO:0008194">
    <property type="term" value="F:UDP-glycosyltransferase activity"/>
    <property type="evidence" value="ECO:0007669"/>
    <property type="project" value="InterPro"/>
</dbReference>
<keyword evidence="4" id="KW-1185">Reference proteome</keyword>
<dbReference type="PANTHER" id="PTHR48050">
    <property type="entry name" value="STEROL 3-BETA-GLUCOSYLTRANSFERASE"/>
    <property type="match status" value="1"/>
</dbReference>
<comment type="caution">
    <text evidence="3">The sequence shown here is derived from an EMBL/GenBank/DDBJ whole genome shotgun (WGS) entry which is preliminary data.</text>
</comment>
<protein>
    <submittedName>
        <fullName evidence="3">UDP:flavonoid glycosyltransferase YjiC (YdhE family)</fullName>
    </submittedName>
</protein>
<reference evidence="3 4" key="1">
    <citation type="submission" date="2019-06" db="EMBL/GenBank/DDBJ databases">
        <title>Genome sequencing of plant associated microbes to promote plant fitness in Sorghum bicolor and Oryza sativa.</title>
        <authorList>
            <person name="Coleman-Derr D."/>
        </authorList>
    </citation>
    <scope>NUCLEOTIDE SEQUENCE [LARGE SCALE GENOMIC DNA]</scope>
    <source>
        <strain evidence="3 4">KV-663</strain>
    </source>
</reference>
<dbReference type="InterPro" id="IPR004276">
    <property type="entry name" value="GlycoTrans_28_N"/>
</dbReference>
<proteinExistence type="predicted"/>
<dbReference type="FunFam" id="3.40.50.2000:FF:000009">
    <property type="entry name" value="Sterol 3-beta-glucosyltransferase UGT80A2"/>
    <property type="match status" value="1"/>
</dbReference>
<organism evidence="3 4">
    <name type="scientific">Humibacillus xanthopallidus</name>
    <dbReference type="NCBI Taxonomy" id="412689"/>
    <lineage>
        <taxon>Bacteria</taxon>
        <taxon>Bacillati</taxon>
        <taxon>Actinomycetota</taxon>
        <taxon>Actinomycetes</taxon>
        <taxon>Micrococcales</taxon>
        <taxon>Intrasporangiaceae</taxon>
        <taxon>Humibacillus</taxon>
    </lineage>
</organism>
<feature type="domain" description="Erythromycin biosynthesis protein CIII-like C-terminal" evidence="2">
    <location>
        <begin position="321"/>
        <end position="420"/>
    </location>
</feature>
<dbReference type="Pfam" id="PF03033">
    <property type="entry name" value="Glyco_transf_28"/>
    <property type="match status" value="1"/>
</dbReference>
<evidence type="ECO:0000259" key="2">
    <source>
        <dbReference type="Pfam" id="PF06722"/>
    </source>
</evidence>
<evidence type="ECO:0000259" key="1">
    <source>
        <dbReference type="Pfam" id="PF03033"/>
    </source>
</evidence>
<dbReference type="GO" id="GO:0005975">
    <property type="term" value="P:carbohydrate metabolic process"/>
    <property type="evidence" value="ECO:0007669"/>
    <property type="project" value="InterPro"/>
</dbReference>
<dbReference type="GO" id="GO:0033072">
    <property type="term" value="P:vancomycin biosynthetic process"/>
    <property type="evidence" value="ECO:0007669"/>
    <property type="project" value="UniProtKB-ARBA"/>
</dbReference>
<dbReference type="InterPro" id="IPR010610">
    <property type="entry name" value="EryCIII-like_C"/>
</dbReference>
<dbReference type="EMBL" id="VFPM01000004">
    <property type="protein sequence ID" value="TQM57399.1"/>
    <property type="molecule type" value="Genomic_DNA"/>
</dbReference>
<dbReference type="InterPro" id="IPR050426">
    <property type="entry name" value="Glycosyltransferase_28"/>
</dbReference>